<sequence length="132" mass="14246">MARSSTEENSERKRISIPKADASVLDWWSSQTDPGLSIRLLIRSEIERNGYGDVAYRPVEQLPRRGRPALVGEEQTGNTGMSLSHPEAPVTQHPQTQQRPSIAPSIVAQREPALVAAGASTGGSSIDDIMNG</sequence>
<accession>A0A3N2BLD6</accession>
<evidence type="ECO:0000256" key="1">
    <source>
        <dbReference type="SAM" id="MobiDB-lite"/>
    </source>
</evidence>
<protein>
    <submittedName>
        <fullName evidence="2">Uncharacterized protein</fullName>
    </submittedName>
</protein>
<gene>
    <name evidence="2" type="ORF">EDD42_4040</name>
</gene>
<keyword evidence="3" id="KW-1185">Reference proteome</keyword>
<dbReference type="EMBL" id="RKHL01000002">
    <property type="protein sequence ID" value="ROR76087.1"/>
    <property type="molecule type" value="Genomic_DNA"/>
</dbReference>
<comment type="caution">
    <text evidence="2">The sequence shown here is derived from an EMBL/GenBank/DDBJ whole genome shotgun (WGS) entry which is preliminary data.</text>
</comment>
<feature type="region of interest" description="Disordered" evidence="1">
    <location>
        <begin position="65"/>
        <end position="100"/>
    </location>
</feature>
<reference evidence="2 3" key="1">
    <citation type="submission" date="2018-11" db="EMBL/GenBank/DDBJ databases">
        <title>Sequencing the genomes of 1000 actinobacteria strains.</title>
        <authorList>
            <person name="Klenk H.-P."/>
        </authorList>
    </citation>
    <scope>NUCLEOTIDE SEQUENCE [LARGE SCALE GENOMIC DNA]</scope>
    <source>
        <strain evidence="2 3">DSM 14012</strain>
    </source>
</reference>
<evidence type="ECO:0000313" key="3">
    <source>
        <dbReference type="Proteomes" id="UP000266915"/>
    </source>
</evidence>
<proteinExistence type="predicted"/>
<dbReference type="AlphaFoldDB" id="A0A3N2BLD6"/>
<dbReference type="Proteomes" id="UP000266915">
    <property type="component" value="Unassembled WGS sequence"/>
</dbReference>
<organism evidence="2 3">
    <name type="scientific">Plantibacter flavus</name>
    <dbReference type="NCBI Taxonomy" id="150123"/>
    <lineage>
        <taxon>Bacteria</taxon>
        <taxon>Bacillati</taxon>
        <taxon>Actinomycetota</taxon>
        <taxon>Actinomycetes</taxon>
        <taxon>Micrococcales</taxon>
        <taxon>Microbacteriaceae</taxon>
        <taxon>Plantibacter</taxon>
    </lineage>
</organism>
<dbReference type="RefSeq" id="WP_085514133.1">
    <property type="nucleotide sequence ID" value="NZ_FXAP01000007.1"/>
</dbReference>
<name>A0A3N2BLD6_9MICO</name>
<evidence type="ECO:0000313" key="2">
    <source>
        <dbReference type="EMBL" id="ROR76087.1"/>
    </source>
</evidence>